<dbReference type="AlphaFoldDB" id="A0A330L9C1"/>
<gene>
    <name evidence="2" type="ORF">NITLEN_10602</name>
</gene>
<evidence type="ECO:0000256" key="1">
    <source>
        <dbReference type="SAM" id="MobiDB-lite"/>
    </source>
</evidence>
<organism evidence="2 3">
    <name type="scientific">Nitrospira lenta</name>
    <dbReference type="NCBI Taxonomy" id="1436998"/>
    <lineage>
        <taxon>Bacteria</taxon>
        <taxon>Pseudomonadati</taxon>
        <taxon>Nitrospirota</taxon>
        <taxon>Nitrospiria</taxon>
        <taxon>Nitrospirales</taxon>
        <taxon>Nitrospiraceae</taxon>
        <taxon>Nitrospira</taxon>
    </lineage>
</organism>
<reference evidence="3" key="1">
    <citation type="submission" date="2018-04" db="EMBL/GenBank/DDBJ databases">
        <authorList>
            <person name="Lucker S."/>
            <person name="Sakoula D."/>
        </authorList>
    </citation>
    <scope>NUCLEOTIDE SEQUENCE [LARGE SCALE GENOMIC DNA]</scope>
</reference>
<name>A0A330L9C1_9BACT</name>
<sequence length="167" mass="19073">MATPDGISDRDWGKVHTLALLLVTASVTSKKKANKAYSQKLLRYLNRLEVKYGELPSILATRACYIVGNKRKETLLCRAYRLSMQRNDLLNQAEIAHSLSSLYIENLRRYREGINWLGKLKAHARKAKDKYLEQEYDRLRLEAQKIKAKSGKPASSIREHERGGVGS</sequence>
<proteinExistence type="predicted"/>
<keyword evidence="3" id="KW-1185">Reference proteome</keyword>
<evidence type="ECO:0000313" key="2">
    <source>
        <dbReference type="EMBL" id="SPP63516.1"/>
    </source>
</evidence>
<evidence type="ECO:0000313" key="3">
    <source>
        <dbReference type="Proteomes" id="UP000248168"/>
    </source>
</evidence>
<dbReference type="EMBL" id="OUNR01000001">
    <property type="protein sequence ID" value="SPP63516.1"/>
    <property type="molecule type" value="Genomic_DNA"/>
</dbReference>
<feature type="compositionally biased region" description="Basic and acidic residues" evidence="1">
    <location>
        <begin position="157"/>
        <end position="167"/>
    </location>
</feature>
<dbReference type="Proteomes" id="UP000248168">
    <property type="component" value="Unassembled WGS sequence"/>
</dbReference>
<protein>
    <submittedName>
        <fullName evidence="2">Uncharacterized protein</fullName>
    </submittedName>
</protein>
<feature type="region of interest" description="Disordered" evidence="1">
    <location>
        <begin position="146"/>
        <end position="167"/>
    </location>
</feature>
<dbReference type="InParanoid" id="A0A330L9C1"/>
<accession>A0A330L9C1</accession>